<evidence type="ECO:0000256" key="12">
    <source>
        <dbReference type="SAM" id="MobiDB-lite"/>
    </source>
</evidence>
<dbReference type="InterPro" id="IPR009057">
    <property type="entry name" value="Homeodomain-like_sf"/>
</dbReference>
<reference evidence="15" key="1">
    <citation type="submission" date="2025-08" db="UniProtKB">
        <authorList>
            <consortium name="RefSeq"/>
        </authorList>
    </citation>
    <scope>IDENTIFICATION</scope>
    <source>
        <tissue evidence="15">Muscle</tissue>
    </source>
</reference>
<organism evidence="14 15">
    <name type="scientific">Hipposideros armiger</name>
    <name type="common">Great Himalayan leaf-nosed bat</name>
    <dbReference type="NCBI Taxonomy" id="186990"/>
    <lineage>
        <taxon>Eukaryota</taxon>
        <taxon>Metazoa</taxon>
        <taxon>Chordata</taxon>
        <taxon>Craniata</taxon>
        <taxon>Vertebrata</taxon>
        <taxon>Euteleostomi</taxon>
        <taxon>Mammalia</taxon>
        <taxon>Eutheria</taxon>
        <taxon>Laurasiatheria</taxon>
        <taxon>Chiroptera</taxon>
        <taxon>Yinpterochiroptera</taxon>
        <taxon>Rhinolophoidea</taxon>
        <taxon>Hipposideridae</taxon>
        <taxon>Hipposideros</taxon>
    </lineage>
</organism>
<feature type="region of interest" description="Disordered" evidence="12">
    <location>
        <begin position="80"/>
        <end position="124"/>
    </location>
</feature>
<dbReference type="SUPFAM" id="SSF46689">
    <property type="entry name" value="Homeodomain-like"/>
    <property type="match status" value="1"/>
</dbReference>
<keyword evidence="4 10" id="KW-0371">Homeobox</keyword>
<evidence type="ECO:0000256" key="6">
    <source>
        <dbReference type="ARBA" id="ARBA00023163"/>
    </source>
</evidence>
<accession>A0A8B7RAQ1</accession>
<dbReference type="PANTHER" id="PTHR24329">
    <property type="entry name" value="HOMEOBOX PROTEIN ARISTALESS"/>
    <property type="match status" value="1"/>
</dbReference>
<dbReference type="GO" id="GO:0000977">
    <property type="term" value="F:RNA polymerase II transcription regulatory region sequence-specific DNA binding"/>
    <property type="evidence" value="ECO:0007669"/>
    <property type="project" value="TreeGrafter"/>
</dbReference>
<evidence type="ECO:0000313" key="14">
    <source>
        <dbReference type="Proteomes" id="UP000694851"/>
    </source>
</evidence>
<feature type="compositionally biased region" description="Low complexity" evidence="12">
    <location>
        <begin position="95"/>
        <end position="105"/>
    </location>
</feature>
<dbReference type="PROSITE" id="PS00027">
    <property type="entry name" value="HOMEOBOX_1"/>
    <property type="match status" value="1"/>
</dbReference>
<dbReference type="PANTHER" id="PTHR24329:SF362">
    <property type="entry name" value="INTESTINE-SPECIFIC HOMEOBOX"/>
    <property type="match status" value="1"/>
</dbReference>
<comment type="subcellular location">
    <subcellularLocation>
        <location evidence="1 10 11">Nucleus</location>
    </subcellularLocation>
</comment>
<dbReference type="PROSITE" id="PS50071">
    <property type="entry name" value="HOMEOBOX_2"/>
    <property type="match status" value="1"/>
</dbReference>
<evidence type="ECO:0000256" key="2">
    <source>
        <dbReference type="ARBA" id="ARBA00023015"/>
    </source>
</evidence>
<feature type="domain" description="Homeobox" evidence="13">
    <location>
        <begin position="118"/>
        <end position="178"/>
    </location>
</feature>
<dbReference type="FunFam" id="1.10.10.60:FF:000369">
    <property type="entry name" value="Intestine specific homeobox"/>
    <property type="match status" value="1"/>
</dbReference>
<evidence type="ECO:0000259" key="13">
    <source>
        <dbReference type="PROSITE" id="PS50071"/>
    </source>
</evidence>
<gene>
    <name evidence="15" type="primary">ISX</name>
</gene>
<evidence type="ECO:0000256" key="1">
    <source>
        <dbReference type="ARBA" id="ARBA00004123"/>
    </source>
</evidence>
<dbReference type="AlphaFoldDB" id="A0A8B7RAQ1"/>
<evidence type="ECO:0000256" key="8">
    <source>
        <dbReference type="ARBA" id="ARBA00055445"/>
    </source>
</evidence>
<dbReference type="CDD" id="cd00086">
    <property type="entry name" value="homeodomain"/>
    <property type="match status" value="1"/>
</dbReference>
<feature type="region of interest" description="Disordered" evidence="12">
    <location>
        <begin position="1"/>
        <end position="48"/>
    </location>
</feature>
<comment type="function">
    <text evidence="8">Transcription factor that regulates gene expression in intestine. May participate in vitamin A metabolism most likely by regulating BCO1 expression in the intestine.</text>
</comment>
<keyword evidence="7 10" id="KW-0539">Nucleus</keyword>
<evidence type="ECO:0000256" key="4">
    <source>
        <dbReference type="ARBA" id="ARBA00023155"/>
    </source>
</evidence>
<keyword evidence="3 10" id="KW-0238">DNA-binding</keyword>
<protein>
    <recommendedName>
        <fullName evidence="9">Intestine-specific homeobox</fullName>
    </recommendedName>
</protein>
<feature type="DNA-binding region" description="Homeobox" evidence="10">
    <location>
        <begin position="120"/>
        <end position="179"/>
    </location>
</feature>
<evidence type="ECO:0000256" key="3">
    <source>
        <dbReference type="ARBA" id="ARBA00023125"/>
    </source>
</evidence>
<evidence type="ECO:0000256" key="11">
    <source>
        <dbReference type="RuleBase" id="RU000682"/>
    </source>
</evidence>
<dbReference type="InterPro" id="IPR017970">
    <property type="entry name" value="Homeobox_CS"/>
</dbReference>
<dbReference type="GO" id="GO:0005634">
    <property type="term" value="C:nucleus"/>
    <property type="evidence" value="ECO:0007669"/>
    <property type="project" value="UniProtKB-SubCell"/>
</dbReference>
<dbReference type="Pfam" id="PF00046">
    <property type="entry name" value="Homeodomain"/>
    <property type="match status" value="1"/>
</dbReference>
<dbReference type="InterPro" id="IPR050649">
    <property type="entry name" value="Paired_Homeobox_TFs"/>
</dbReference>
<evidence type="ECO:0000256" key="5">
    <source>
        <dbReference type="ARBA" id="ARBA00023159"/>
    </source>
</evidence>
<keyword evidence="2" id="KW-0805">Transcription regulation</keyword>
<proteinExistence type="predicted"/>
<evidence type="ECO:0000313" key="15">
    <source>
        <dbReference type="RefSeq" id="XP_019498124.1"/>
    </source>
</evidence>
<keyword evidence="14" id="KW-1185">Reference proteome</keyword>
<dbReference type="CTD" id="91464"/>
<evidence type="ECO:0000256" key="10">
    <source>
        <dbReference type="PROSITE-ProRule" id="PRU00108"/>
    </source>
</evidence>
<dbReference type="KEGG" id="hai:109382820"/>
<dbReference type="SMART" id="SM00389">
    <property type="entry name" value="HOX"/>
    <property type="match status" value="1"/>
</dbReference>
<dbReference type="GO" id="GO:0000981">
    <property type="term" value="F:DNA-binding transcription factor activity, RNA polymerase II-specific"/>
    <property type="evidence" value="ECO:0007669"/>
    <property type="project" value="InterPro"/>
</dbReference>
<sequence>MVAPLTLSRSLGERTTPPSTTIILGTHEAPSAPPHSRPRRVPGGPVLCRGMERKNSECCEAPKKLGLSFSIDEILKRPAESSDGVRLEGAGGQGTRQAAATGSGPERPPQDQPQEERRSKRRVRTTFTTEQLHELEKIFHFTHYPDVHIRTQLAARLNLPEAQVQIWFQNQRAKWRKQEKVGSIGAPQQLSDANVAPATNPDMGGPLLLPPALSRLAPPPGCYPSAQGQLASAWFPARITVFPRHPCETQPLPDPVIQQTCFPTSGFLPPLHPKWGSICATPT</sequence>
<name>A0A8B7RAQ1_HIPAR</name>
<dbReference type="GeneID" id="109382820"/>
<keyword evidence="5" id="KW-0010">Activator</keyword>
<dbReference type="RefSeq" id="XP_019498124.1">
    <property type="nucleotide sequence ID" value="XM_019642579.1"/>
</dbReference>
<evidence type="ECO:0000256" key="7">
    <source>
        <dbReference type="ARBA" id="ARBA00023242"/>
    </source>
</evidence>
<dbReference type="InterPro" id="IPR001356">
    <property type="entry name" value="HD"/>
</dbReference>
<dbReference type="Proteomes" id="UP000694851">
    <property type="component" value="Unplaced"/>
</dbReference>
<evidence type="ECO:0000256" key="9">
    <source>
        <dbReference type="ARBA" id="ARBA00067428"/>
    </source>
</evidence>
<keyword evidence="6" id="KW-0804">Transcription</keyword>
<dbReference type="Gene3D" id="1.10.10.60">
    <property type="entry name" value="Homeodomain-like"/>
    <property type="match status" value="1"/>
</dbReference>
<dbReference type="OrthoDB" id="6159439at2759"/>